<feature type="compositionally biased region" description="Pro residues" evidence="4">
    <location>
        <begin position="119"/>
        <end position="132"/>
    </location>
</feature>
<feature type="compositionally biased region" description="Low complexity" evidence="4">
    <location>
        <begin position="33"/>
        <end position="55"/>
    </location>
</feature>
<evidence type="ECO:0000256" key="4">
    <source>
        <dbReference type="SAM" id="MobiDB-lite"/>
    </source>
</evidence>
<proteinExistence type="predicted"/>
<dbReference type="GO" id="GO:0008270">
    <property type="term" value="F:zinc ion binding"/>
    <property type="evidence" value="ECO:0007669"/>
    <property type="project" value="UniProtKB-KW"/>
</dbReference>
<dbReference type="InterPro" id="IPR017907">
    <property type="entry name" value="Znf_RING_CS"/>
</dbReference>
<evidence type="ECO:0000256" key="3">
    <source>
        <dbReference type="ARBA" id="ARBA00022833"/>
    </source>
</evidence>
<keyword evidence="1" id="KW-0479">Metal-binding</keyword>
<keyword evidence="2" id="KW-0863">Zinc-finger</keyword>
<dbReference type="OrthoDB" id="9977870at2759"/>
<evidence type="ECO:0008006" key="7">
    <source>
        <dbReference type="Google" id="ProtNLM"/>
    </source>
</evidence>
<protein>
    <recommendedName>
        <fullName evidence="7">RING-type domain-containing protein</fullName>
    </recommendedName>
</protein>
<accession>A0A5J5EUV2</accession>
<dbReference type="PROSITE" id="PS00518">
    <property type="entry name" value="ZF_RING_1"/>
    <property type="match status" value="1"/>
</dbReference>
<comment type="caution">
    <text evidence="5">The sequence shown here is derived from an EMBL/GenBank/DDBJ whole genome shotgun (WGS) entry which is preliminary data.</text>
</comment>
<evidence type="ECO:0000313" key="5">
    <source>
        <dbReference type="EMBL" id="KAA8903165.1"/>
    </source>
</evidence>
<feature type="region of interest" description="Disordered" evidence="4">
    <location>
        <begin position="26"/>
        <end position="144"/>
    </location>
</feature>
<evidence type="ECO:0000313" key="6">
    <source>
        <dbReference type="Proteomes" id="UP000326924"/>
    </source>
</evidence>
<dbReference type="InParanoid" id="A0A5J5EUV2"/>
<dbReference type="EMBL" id="VXIS01000121">
    <property type="protein sequence ID" value="KAA8903165.1"/>
    <property type="molecule type" value="Genomic_DNA"/>
</dbReference>
<organism evidence="5 6">
    <name type="scientific">Sphaerosporella brunnea</name>
    <dbReference type="NCBI Taxonomy" id="1250544"/>
    <lineage>
        <taxon>Eukaryota</taxon>
        <taxon>Fungi</taxon>
        <taxon>Dikarya</taxon>
        <taxon>Ascomycota</taxon>
        <taxon>Pezizomycotina</taxon>
        <taxon>Pezizomycetes</taxon>
        <taxon>Pezizales</taxon>
        <taxon>Pyronemataceae</taxon>
        <taxon>Sphaerosporella</taxon>
    </lineage>
</organism>
<keyword evidence="6" id="KW-1185">Reference proteome</keyword>
<sequence>MFDKLDGYAYDSDEEGEQLERAVLNSFKDRIRSTTGPSTTSGFPGPRAAPGQAGPSNYAGRPPTPERRGFQAQYGVEDQRGRGGPPVIAQPRQQQPPIVQPGRWPGSGYPGAPAQPQGASPPPPPPPPPPTPSHSAPAAAAAPVPPSLVGRVQQSRRLTPEKCVCCERVITGLIYRAGVGCNHAFCGECLKMFVMHSVNMYDATFPPRCCRLPLDLEVVRLCVEEETFRAYIRRLEMRREGW</sequence>
<name>A0A5J5EUV2_9PEZI</name>
<gene>
    <name evidence="5" type="ORF">FN846DRAFT_891225</name>
</gene>
<feature type="compositionally biased region" description="Low complexity" evidence="4">
    <location>
        <begin position="133"/>
        <end position="142"/>
    </location>
</feature>
<dbReference type="AlphaFoldDB" id="A0A5J5EUV2"/>
<feature type="compositionally biased region" description="Low complexity" evidence="4">
    <location>
        <begin position="85"/>
        <end position="118"/>
    </location>
</feature>
<keyword evidence="3" id="KW-0862">Zinc</keyword>
<dbReference type="Proteomes" id="UP000326924">
    <property type="component" value="Unassembled WGS sequence"/>
</dbReference>
<evidence type="ECO:0000256" key="2">
    <source>
        <dbReference type="ARBA" id="ARBA00022771"/>
    </source>
</evidence>
<evidence type="ECO:0000256" key="1">
    <source>
        <dbReference type="ARBA" id="ARBA00022723"/>
    </source>
</evidence>
<reference evidence="5 6" key="1">
    <citation type="submission" date="2019-09" db="EMBL/GenBank/DDBJ databases">
        <title>Draft genome of the ectomycorrhizal ascomycete Sphaerosporella brunnea.</title>
        <authorList>
            <consortium name="DOE Joint Genome Institute"/>
            <person name="Benucci G.M."/>
            <person name="Marozzi G."/>
            <person name="Antonielli L."/>
            <person name="Sanchez S."/>
            <person name="Marco P."/>
            <person name="Wang X."/>
            <person name="Falini L.B."/>
            <person name="Barry K."/>
            <person name="Haridas S."/>
            <person name="Lipzen A."/>
            <person name="Labutti K."/>
            <person name="Grigoriev I.V."/>
            <person name="Murat C."/>
            <person name="Martin F."/>
            <person name="Albertini E."/>
            <person name="Donnini D."/>
            <person name="Bonito G."/>
        </authorList>
    </citation>
    <scope>NUCLEOTIDE SEQUENCE [LARGE SCALE GENOMIC DNA]</scope>
    <source>
        <strain evidence="5 6">Sb_GMNB300</strain>
    </source>
</reference>